<dbReference type="SUPFAM" id="SSF53850">
    <property type="entry name" value="Periplasmic binding protein-like II"/>
    <property type="match status" value="1"/>
</dbReference>
<dbReference type="GO" id="GO:0015833">
    <property type="term" value="P:peptide transport"/>
    <property type="evidence" value="ECO:0007669"/>
    <property type="project" value="TreeGrafter"/>
</dbReference>
<dbReference type="PROSITE" id="PS51257">
    <property type="entry name" value="PROKAR_LIPOPROTEIN"/>
    <property type="match status" value="1"/>
</dbReference>
<feature type="region of interest" description="Disordered" evidence="5">
    <location>
        <begin position="33"/>
        <end position="54"/>
    </location>
</feature>
<evidence type="ECO:0000256" key="1">
    <source>
        <dbReference type="ARBA" id="ARBA00004196"/>
    </source>
</evidence>
<feature type="signal peptide" evidence="6">
    <location>
        <begin position="1"/>
        <end position="25"/>
    </location>
</feature>
<evidence type="ECO:0000256" key="6">
    <source>
        <dbReference type="SAM" id="SignalP"/>
    </source>
</evidence>
<dbReference type="PANTHER" id="PTHR30290:SF10">
    <property type="entry name" value="PERIPLASMIC OLIGOPEPTIDE-BINDING PROTEIN-RELATED"/>
    <property type="match status" value="1"/>
</dbReference>
<keyword evidence="3" id="KW-0813">Transport</keyword>
<keyword evidence="9" id="KW-1185">Reference proteome</keyword>
<comment type="similarity">
    <text evidence="2">Belongs to the bacterial solute-binding protein 5 family.</text>
</comment>
<feature type="domain" description="Solute-binding protein family 5" evidence="7">
    <location>
        <begin position="110"/>
        <end position="535"/>
    </location>
</feature>
<dbReference type="PIRSF" id="PIRSF002741">
    <property type="entry name" value="MppA"/>
    <property type="match status" value="1"/>
</dbReference>
<proteinExistence type="inferred from homology"/>
<dbReference type="InterPro" id="IPR030678">
    <property type="entry name" value="Peptide/Ni-bd"/>
</dbReference>
<dbReference type="GO" id="GO:0043190">
    <property type="term" value="C:ATP-binding cassette (ABC) transporter complex"/>
    <property type="evidence" value="ECO:0007669"/>
    <property type="project" value="InterPro"/>
</dbReference>
<evidence type="ECO:0000256" key="3">
    <source>
        <dbReference type="ARBA" id="ARBA00022448"/>
    </source>
</evidence>
<reference evidence="8 9" key="1">
    <citation type="submission" date="2020-07" db="EMBL/GenBank/DDBJ databases">
        <title>Sequencing the genomes of 1000 actinobacteria strains.</title>
        <authorList>
            <person name="Klenk H.-P."/>
        </authorList>
    </citation>
    <scope>NUCLEOTIDE SEQUENCE [LARGE SCALE GENOMIC DNA]</scope>
    <source>
        <strain evidence="8 9">DSM 21350</strain>
    </source>
</reference>
<evidence type="ECO:0000313" key="9">
    <source>
        <dbReference type="Proteomes" id="UP000535511"/>
    </source>
</evidence>
<comment type="caution">
    <text evidence="8">The sequence shown here is derived from an EMBL/GenBank/DDBJ whole genome shotgun (WGS) entry which is preliminary data.</text>
</comment>
<dbReference type="Proteomes" id="UP000535511">
    <property type="component" value="Unassembled WGS sequence"/>
</dbReference>
<dbReference type="InterPro" id="IPR000914">
    <property type="entry name" value="SBP_5_dom"/>
</dbReference>
<dbReference type="Gene3D" id="3.40.190.10">
    <property type="entry name" value="Periplasmic binding protein-like II"/>
    <property type="match status" value="1"/>
</dbReference>
<comment type="subcellular location">
    <subcellularLocation>
        <location evidence="1">Cell envelope</location>
    </subcellularLocation>
</comment>
<evidence type="ECO:0000256" key="4">
    <source>
        <dbReference type="ARBA" id="ARBA00022729"/>
    </source>
</evidence>
<sequence length="623" mass="66971">MFAIHRTSRKLGLVGGAAAVALALAACTGGGSSSPSGSGATSATGSPTSGGTVTFAESPTAVPNWIFPLAGPAYFSTYNISNLQQLMYRPLYWFGGHNLQPTVDYGLSAAEPPQYASDGKSVTIKLKPWKWSNGEDVNADDVVFWMNMVKAEKANWGGYTPGAFPDNVTKVTKVDDRTVKLTLDAKYSEDWYTYNELSQITPMPMAWDVTSAGAAAGSGGCTSDIAKCKAVYDFLAGQAKDQKTYATSKIWGVVNGPWRLKTYSSSGSYSVVPNPDYSGSPKPRLDEVKFLPFTSDAAEFNVLKAGGTVDIGYIPKQDLPPKPAGAVLPSTNPVGADYYLAANYAWAVDYFPINFNNPTMGPVFKQLYVRQALAYTMNQPLIVEKAQQGYADAQYGPVPVRPQSKWLSPAAQQGSPYPFSTDKAKSLLESHGWTEQDGVMVCTDAGTASSQCGSGIAQGTKLSINLDYSSGEQALDQAMQQYKSDSSKAGIQLNLKQKPFNTVTGESVPCTPSQASCSWQLANWGGGWLYAPDYLPTGESLFATGSVANYGSYSDPKMDQLTKITTQQGGTGPLYDYQDYTAQQVPVVFQASPYTIQAVSTQVGGIVWNPIRSLTPEYWYRTQ</sequence>
<dbReference type="InterPro" id="IPR039424">
    <property type="entry name" value="SBP_5"/>
</dbReference>
<evidence type="ECO:0000256" key="5">
    <source>
        <dbReference type="SAM" id="MobiDB-lite"/>
    </source>
</evidence>
<dbReference type="GO" id="GO:1904680">
    <property type="term" value="F:peptide transmembrane transporter activity"/>
    <property type="evidence" value="ECO:0007669"/>
    <property type="project" value="TreeGrafter"/>
</dbReference>
<evidence type="ECO:0000256" key="2">
    <source>
        <dbReference type="ARBA" id="ARBA00005695"/>
    </source>
</evidence>
<dbReference type="Pfam" id="PF00496">
    <property type="entry name" value="SBP_bac_5"/>
    <property type="match status" value="1"/>
</dbReference>
<name>A0A7Y9E617_9ACTN</name>
<organism evidence="8 9">
    <name type="scientific">Nocardioides panaciterrulae</name>
    <dbReference type="NCBI Taxonomy" id="661492"/>
    <lineage>
        <taxon>Bacteria</taxon>
        <taxon>Bacillati</taxon>
        <taxon>Actinomycetota</taxon>
        <taxon>Actinomycetes</taxon>
        <taxon>Propionibacteriales</taxon>
        <taxon>Nocardioidaceae</taxon>
        <taxon>Nocardioides</taxon>
    </lineage>
</organism>
<keyword evidence="4 6" id="KW-0732">Signal</keyword>
<evidence type="ECO:0000313" key="8">
    <source>
        <dbReference type="EMBL" id="NYD41899.1"/>
    </source>
</evidence>
<protein>
    <submittedName>
        <fullName evidence="8">Peptide/nickel transport system substrate-binding protein</fullName>
    </submittedName>
</protein>
<evidence type="ECO:0000259" key="7">
    <source>
        <dbReference type="Pfam" id="PF00496"/>
    </source>
</evidence>
<feature type="chain" id="PRO_5038733550" evidence="6">
    <location>
        <begin position="26"/>
        <end position="623"/>
    </location>
</feature>
<accession>A0A7Y9E617</accession>
<dbReference type="GO" id="GO:0030313">
    <property type="term" value="C:cell envelope"/>
    <property type="evidence" value="ECO:0007669"/>
    <property type="project" value="UniProtKB-SubCell"/>
</dbReference>
<gene>
    <name evidence="8" type="ORF">BJZ21_001982</name>
</gene>
<dbReference type="PANTHER" id="PTHR30290">
    <property type="entry name" value="PERIPLASMIC BINDING COMPONENT OF ABC TRANSPORTER"/>
    <property type="match status" value="1"/>
</dbReference>
<dbReference type="RefSeq" id="WP_179663579.1">
    <property type="nucleotide sequence ID" value="NZ_JACCBG010000001.1"/>
</dbReference>
<dbReference type="Gene3D" id="3.10.105.10">
    <property type="entry name" value="Dipeptide-binding Protein, Domain 3"/>
    <property type="match status" value="1"/>
</dbReference>
<dbReference type="GO" id="GO:0042597">
    <property type="term" value="C:periplasmic space"/>
    <property type="evidence" value="ECO:0007669"/>
    <property type="project" value="UniProtKB-ARBA"/>
</dbReference>
<feature type="compositionally biased region" description="Low complexity" evidence="5">
    <location>
        <begin position="33"/>
        <end position="52"/>
    </location>
</feature>
<dbReference type="AlphaFoldDB" id="A0A7Y9E617"/>
<dbReference type="EMBL" id="JACCBG010000001">
    <property type="protein sequence ID" value="NYD41899.1"/>
    <property type="molecule type" value="Genomic_DNA"/>
</dbReference>